<reference evidence="1" key="1">
    <citation type="submission" date="2021-05" db="EMBL/GenBank/DDBJ databases">
        <authorList>
            <person name="Pan Q."/>
            <person name="Jouanno E."/>
            <person name="Zahm M."/>
            <person name="Klopp C."/>
            <person name="Cabau C."/>
            <person name="Louis A."/>
            <person name="Berthelot C."/>
            <person name="Parey E."/>
            <person name="Roest Crollius H."/>
            <person name="Montfort J."/>
            <person name="Robinson-Rechavi M."/>
            <person name="Bouchez O."/>
            <person name="Lampietro C."/>
            <person name="Lopez Roques C."/>
            <person name="Donnadieu C."/>
            <person name="Postlethwait J."/>
            <person name="Bobe J."/>
            <person name="Dillon D."/>
            <person name="Chandos A."/>
            <person name="von Hippel F."/>
            <person name="Guiguen Y."/>
        </authorList>
    </citation>
    <scope>NUCLEOTIDE SEQUENCE</scope>
    <source>
        <strain evidence="1">YG-Jan2019</strain>
    </source>
</reference>
<dbReference type="Proteomes" id="UP001157502">
    <property type="component" value="Chromosome 34"/>
</dbReference>
<comment type="caution">
    <text evidence="1">The sequence shown here is derived from an EMBL/GenBank/DDBJ whole genome shotgun (WGS) entry which is preliminary data.</text>
</comment>
<evidence type="ECO:0000313" key="1">
    <source>
        <dbReference type="EMBL" id="KAJ7986279.1"/>
    </source>
</evidence>
<proteinExistence type="predicted"/>
<keyword evidence="2" id="KW-1185">Reference proteome</keyword>
<sequence>MFRVRSYRKVLRSRSSVFSRRCPVLQGFGSLIPEALEVYALFSGPRDRLTAPGAHSSSCAAIQLPPLGHGSSSSAFLETARRIHSSSVSVPQLLAASHAIMTEDYMGPAESCAATNG</sequence>
<gene>
    <name evidence="1" type="ORF">DPEC_G00338290</name>
</gene>
<protein>
    <submittedName>
        <fullName evidence="1">Uncharacterized protein</fullName>
    </submittedName>
</protein>
<name>A0ACC2F4K1_DALPE</name>
<organism evidence="1 2">
    <name type="scientific">Dallia pectoralis</name>
    <name type="common">Alaska blackfish</name>
    <dbReference type="NCBI Taxonomy" id="75939"/>
    <lineage>
        <taxon>Eukaryota</taxon>
        <taxon>Metazoa</taxon>
        <taxon>Chordata</taxon>
        <taxon>Craniata</taxon>
        <taxon>Vertebrata</taxon>
        <taxon>Euteleostomi</taxon>
        <taxon>Actinopterygii</taxon>
        <taxon>Neopterygii</taxon>
        <taxon>Teleostei</taxon>
        <taxon>Protacanthopterygii</taxon>
        <taxon>Esociformes</taxon>
        <taxon>Umbridae</taxon>
        <taxon>Dallia</taxon>
    </lineage>
</organism>
<dbReference type="EMBL" id="CM055761">
    <property type="protein sequence ID" value="KAJ7986279.1"/>
    <property type="molecule type" value="Genomic_DNA"/>
</dbReference>
<evidence type="ECO:0000313" key="2">
    <source>
        <dbReference type="Proteomes" id="UP001157502"/>
    </source>
</evidence>
<accession>A0ACC2F4K1</accession>